<reference evidence="2" key="1">
    <citation type="journal article" date="2022" name="Nat. Commun.">
        <title>Chromosome evolution and the genetic basis of agronomically important traits in greater yam.</title>
        <authorList>
            <person name="Bredeson J.V."/>
            <person name="Lyons J.B."/>
            <person name="Oniyinde I.O."/>
            <person name="Okereke N.R."/>
            <person name="Kolade O."/>
            <person name="Nnabue I."/>
            <person name="Nwadili C.O."/>
            <person name="Hribova E."/>
            <person name="Parker M."/>
            <person name="Nwogha J."/>
            <person name="Shu S."/>
            <person name="Carlson J."/>
            <person name="Kariba R."/>
            <person name="Muthemba S."/>
            <person name="Knop K."/>
            <person name="Barton G.J."/>
            <person name="Sherwood A.V."/>
            <person name="Lopez-Montes A."/>
            <person name="Asiedu R."/>
            <person name="Jamnadass R."/>
            <person name="Muchugi A."/>
            <person name="Goodstein D."/>
            <person name="Egesi C.N."/>
            <person name="Featherston J."/>
            <person name="Asfaw A."/>
            <person name="Simpson G.G."/>
            <person name="Dolezel J."/>
            <person name="Hendre P.S."/>
            <person name="Van Deynze A."/>
            <person name="Kumar P.L."/>
            <person name="Obidiegwu J.E."/>
            <person name="Bhattacharjee R."/>
            <person name="Rokhsar D.S."/>
        </authorList>
    </citation>
    <scope>NUCLEOTIDE SEQUENCE [LARGE SCALE GENOMIC DNA]</scope>
    <source>
        <strain evidence="2">cv. TDa95/00328</strain>
    </source>
</reference>
<dbReference type="Proteomes" id="UP000827976">
    <property type="component" value="Chromosome 8"/>
</dbReference>
<sequence length="304" mass="34505">MQRRMAELRESCAVEIGHHTERAGLAADSFNRSLLSLRSDTSQTLAHREKLGKLKDYLSDLEADLEQILAVNSRKEAKHASIVESLSSTVNKIEELKEIVKDQREKKDAYASIIRQQLHALTALEEKCDQEISNRESIEEAISWYSRVLGFRTEGGEGVKFIFDKIDVKRPEKEYSFTVRLDGDVCDLLHCDPHLENLDKLIKDMNETNGLFKFVRLMREKFQAAALNGISPKTPPALRYPDTSSVSLSSPPPVSVDSRSGTLGNSDHFHHQPKQWQHNSLQRIGQHMNPSPRSISNHLQSPHF</sequence>
<comment type="caution">
    <text evidence="1">The sequence shown here is derived from an EMBL/GenBank/DDBJ whole genome shotgun (WGS) entry which is preliminary data.</text>
</comment>
<name>A0ACB7VIY6_DIOAL</name>
<dbReference type="EMBL" id="CM037018">
    <property type="protein sequence ID" value="KAH7674151.1"/>
    <property type="molecule type" value="Genomic_DNA"/>
</dbReference>
<organism evidence="1 2">
    <name type="scientific">Dioscorea alata</name>
    <name type="common">Purple yam</name>
    <dbReference type="NCBI Taxonomy" id="55571"/>
    <lineage>
        <taxon>Eukaryota</taxon>
        <taxon>Viridiplantae</taxon>
        <taxon>Streptophyta</taxon>
        <taxon>Embryophyta</taxon>
        <taxon>Tracheophyta</taxon>
        <taxon>Spermatophyta</taxon>
        <taxon>Magnoliopsida</taxon>
        <taxon>Liliopsida</taxon>
        <taxon>Dioscoreales</taxon>
        <taxon>Dioscoreaceae</taxon>
        <taxon>Dioscorea</taxon>
    </lineage>
</organism>
<protein>
    <submittedName>
        <fullName evidence="1">Chromosome segregation protein Spc25 protein</fullName>
    </submittedName>
</protein>
<evidence type="ECO:0000313" key="2">
    <source>
        <dbReference type="Proteomes" id="UP000827976"/>
    </source>
</evidence>
<keyword evidence="2" id="KW-1185">Reference proteome</keyword>
<accession>A0ACB7VIY6</accession>
<gene>
    <name evidence="1" type="ORF">IHE45_08G053500</name>
</gene>
<proteinExistence type="predicted"/>
<evidence type="ECO:0000313" key="1">
    <source>
        <dbReference type="EMBL" id="KAH7674151.1"/>
    </source>
</evidence>